<dbReference type="RefSeq" id="WP_314799296.1">
    <property type="nucleotide sequence ID" value="NZ_CP130319.1"/>
</dbReference>
<feature type="compositionally biased region" description="Polar residues" evidence="1">
    <location>
        <begin position="27"/>
        <end position="38"/>
    </location>
</feature>
<keyword evidence="3" id="KW-1185">Reference proteome</keyword>
<dbReference type="AlphaFoldDB" id="A0AA96LLG5"/>
<evidence type="ECO:0000313" key="2">
    <source>
        <dbReference type="EMBL" id="WNR44072.1"/>
    </source>
</evidence>
<protein>
    <submittedName>
        <fullName evidence="2">Uncharacterized protein</fullName>
    </submittedName>
</protein>
<evidence type="ECO:0000256" key="1">
    <source>
        <dbReference type="SAM" id="MobiDB-lite"/>
    </source>
</evidence>
<sequence>MKRILFILLFTIVTGCSVKHEATISPAESLSPASTKAETATLKPSEAPEITMEKKAENIKMTMDDAVALIKSKLDPEVLRISNIREDGIDHEGKYLIRQSSQATTVVIEWYHVDPVSQAISCEILKDSCFVKHSAQPIPEVNKQLNKKQKSALDMAKNFAKVNHTKLGYVPDITYIELRSETKNTYTFQIYNMGSGKTDTIDWLTVNVENNTVTSMFYKEMNKSIQKPSYDRALYSDVINNGIDKILVLPEVQAKLNENIYSLLIEERKDSKKFISLTLQAGTDTLEDFQFKIYDDGTIMRWYSEARSFLDLK</sequence>
<feature type="region of interest" description="Disordered" evidence="1">
    <location>
        <begin position="27"/>
        <end position="48"/>
    </location>
</feature>
<dbReference type="KEGG" id="proo:MJB10_23725"/>
<evidence type="ECO:0000313" key="3">
    <source>
        <dbReference type="Proteomes" id="UP001304650"/>
    </source>
</evidence>
<organism evidence="2 3">
    <name type="scientific">Paenibacillus roseopurpureus</name>
    <dbReference type="NCBI Taxonomy" id="2918901"/>
    <lineage>
        <taxon>Bacteria</taxon>
        <taxon>Bacillati</taxon>
        <taxon>Bacillota</taxon>
        <taxon>Bacilli</taxon>
        <taxon>Bacillales</taxon>
        <taxon>Paenibacillaceae</taxon>
        <taxon>Paenibacillus</taxon>
    </lineage>
</organism>
<gene>
    <name evidence="2" type="ORF">MJB10_23725</name>
</gene>
<reference evidence="2" key="1">
    <citation type="submission" date="2022-02" db="EMBL/GenBank/DDBJ databases">
        <title>Paenibacillus sp. MBLB1832 Whole Genome Shotgun Sequencing.</title>
        <authorList>
            <person name="Hwang C.Y."/>
            <person name="Cho E.-S."/>
            <person name="Seo M.-J."/>
        </authorList>
    </citation>
    <scope>NUCLEOTIDE SEQUENCE</scope>
    <source>
        <strain evidence="2">MBLB1832</strain>
    </source>
</reference>
<accession>A0AA96LLG5</accession>
<proteinExistence type="predicted"/>
<dbReference type="PROSITE" id="PS51257">
    <property type="entry name" value="PROKAR_LIPOPROTEIN"/>
    <property type="match status" value="1"/>
</dbReference>
<dbReference type="Proteomes" id="UP001304650">
    <property type="component" value="Chromosome"/>
</dbReference>
<name>A0AA96LLG5_9BACL</name>
<dbReference type="EMBL" id="CP130319">
    <property type="protein sequence ID" value="WNR44072.1"/>
    <property type="molecule type" value="Genomic_DNA"/>
</dbReference>